<geneLocation type="plasmid" evidence="2 3">
    <name>unnamed1</name>
</geneLocation>
<dbReference type="Proteomes" id="UP001221519">
    <property type="component" value="Plasmid unnamed1"/>
</dbReference>
<organism evidence="2 3">
    <name type="scientific">Paenibacillus urinalis</name>
    <dbReference type="NCBI Taxonomy" id="521520"/>
    <lineage>
        <taxon>Bacteria</taxon>
        <taxon>Bacillati</taxon>
        <taxon>Bacillota</taxon>
        <taxon>Bacilli</taxon>
        <taxon>Bacillales</taxon>
        <taxon>Paenibacillaceae</taxon>
        <taxon>Paenibacillus</taxon>
    </lineage>
</organism>
<dbReference type="Pfam" id="PF07866">
    <property type="entry name" value="DUF1653"/>
    <property type="match status" value="1"/>
</dbReference>
<accession>A0ABY7XKU2</accession>
<keyword evidence="2" id="KW-0614">Plasmid</keyword>
<dbReference type="InterPro" id="IPR023387">
    <property type="entry name" value="DUF1653-like_dom"/>
</dbReference>
<dbReference type="InterPro" id="IPR037135">
    <property type="entry name" value="DUF1653-like_dom_sf"/>
</dbReference>
<name>A0ABY7XKU2_9BACL</name>
<protein>
    <submittedName>
        <fullName evidence="2">DUF1653 domain-containing protein</fullName>
    </submittedName>
</protein>
<evidence type="ECO:0000259" key="1">
    <source>
        <dbReference type="Pfam" id="PF07866"/>
    </source>
</evidence>
<proteinExistence type="predicted"/>
<dbReference type="Gene3D" id="2.30.30.320">
    <property type="entry name" value="DUF1653-like domain"/>
    <property type="match status" value="1"/>
</dbReference>
<dbReference type="EMBL" id="CP118109">
    <property type="protein sequence ID" value="WDI05157.1"/>
    <property type="molecule type" value="Genomic_DNA"/>
</dbReference>
<sequence length="102" mass="11996">MRTPKIGSRWQHYKGGLYVISDIGIDASRHEDGKAVWYYREDEPDQKFYRPLLEWHNPIEYEGEVVPRFRELEKGGTTLGAIDGIFAKGIKGNRRTYRRPRV</sequence>
<keyword evidence="3" id="KW-1185">Reference proteome</keyword>
<evidence type="ECO:0000313" key="3">
    <source>
        <dbReference type="Proteomes" id="UP001221519"/>
    </source>
</evidence>
<evidence type="ECO:0000313" key="2">
    <source>
        <dbReference type="EMBL" id="WDI05157.1"/>
    </source>
</evidence>
<dbReference type="RefSeq" id="WP_274338746.1">
    <property type="nucleotide sequence ID" value="NZ_CP118109.1"/>
</dbReference>
<feature type="domain" description="DUF1653" evidence="1">
    <location>
        <begin position="9"/>
        <end position="70"/>
    </location>
</feature>
<reference evidence="2 3" key="1">
    <citation type="submission" date="2023-02" db="EMBL/GenBank/DDBJ databases">
        <title>Pathogen: clinical or host-associated sample.</title>
        <authorList>
            <person name="Hergert J."/>
            <person name="Casey R."/>
            <person name="Wagner J."/>
            <person name="Young E.L."/>
            <person name="Oakeson K.F."/>
        </authorList>
    </citation>
    <scope>NUCLEOTIDE SEQUENCE [LARGE SCALE GENOMIC DNA]</scope>
    <source>
        <strain evidence="2 3">2022CK-00829</strain>
        <plasmid evidence="2 3">unnamed1</plasmid>
    </source>
</reference>
<gene>
    <name evidence="2" type="ORF">PUW25_25450</name>
</gene>